<keyword evidence="1 5" id="KW-0489">Methyltransferase</keyword>
<dbReference type="GO" id="GO:0032259">
    <property type="term" value="P:methylation"/>
    <property type="evidence" value="ECO:0007669"/>
    <property type="project" value="UniProtKB-KW"/>
</dbReference>
<proteinExistence type="predicted"/>
<name>A0ABU0B2Q7_9FIRM</name>
<dbReference type="SUPFAM" id="SSF53335">
    <property type="entry name" value="S-adenosyl-L-methionine-dependent methyltransferases"/>
    <property type="match status" value="1"/>
</dbReference>
<dbReference type="InterPro" id="IPR029063">
    <property type="entry name" value="SAM-dependent_MTases_sf"/>
</dbReference>
<feature type="domain" description="O-methyltransferase C-terminal" evidence="4">
    <location>
        <begin position="119"/>
        <end position="296"/>
    </location>
</feature>
<dbReference type="GO" id="GO:0008168">
    <property type="term" value="F:methyltransferase activity"/>
    <property type="evidence" value="ECO:0007669"/>
    <property type="project" value="UniProtKB-KW"/>
</dbReference>
<comment type="caution">
    <text evidence="5">The sequence shown here is derived from an EMBL/GenBank/DDBJ whole genome shotgun (WGS) entry which is preliminary data.</text>
</comment>
<dbReference type="CDD" id="cd02440">
    <property type="entry name" value="AdoMet_MTases"/>
    <property type="match status" value="1"/>
</dbReference>
<evidence type="ECO:0000256" key="3">
    <source>
        <dbReference type="ARBA" id="ARBA00022691"/>
    </source>
</evidence>
<dbReference type="InterPro" id="IPR001077">
    <property type="entry name" value="COMT_C"/>
</dbReference>
<evidence type="ECO:0000256" key="1">
    <source>
        <dbReference type="ARBA" id="ARBA00022603"/>
    </source>
</evidence>
<dbReference type="RefSeq" id="WP_307402838.1">
    <property type="nucleotide sequence ID" value="NZ_JAUSUX010000017.1"/>
</dbReference>
<dbReference type="PANTHER" id="PTHR43712">
    <property type="entry name" value="PUTATIVE (AFU_ORTHOLOGUE AFUA_4G14580)-RELATED"/>
    <property type="match status" value="1"/>
</dbReference>
<dbReference type="PROSITE" id="PS51683">
    <property type="entry name" value="SAM_OMT_II"/>
    <property type="match status" value="1"/>
</dbReference>
<evidence type="ECO:0000313" key="5">
    <source>
        <dbReference type="EMBL" id="MDQ0287012.1"/>
    </source>
</evidence>
<dbReference type="InterPro" id="IPR036388">
    <property type="entry name" value="WH-like_DNA-bd_sf"/>
</dbReference>
<dbReference type="Gene3D" id="3.40.50.150">
    <property type="entry name" value="Vaccinia Virus protein VP39"/>
    <property type="match status" value="1"/>
</dbReference>
<dbReference type="EMBL" id="JAUSUX010000017">
    <property type="protein sequence ID" value="MDQ0287012.1"/>
    <property type="molecule type" value="Genomic_DNA"/>
</dbReference>
<keyword evidence="2" id="KW-0808">Transferase</keyword>
<dbReference type="Gene3D" id="1.10.10.10">
    <property type="entry name" value="Winged helix-like DNA-binding domain superfamily/Winged helix DNA-binding domain"/>
    <property type="match status" value="1"/>
</dbReference>
<accession>A0ABU0B2Q7</accession>
<gene>
    <name evidence="5" type="ORF">J2Z49_002129</name>
</gene>
<reference evidence="5 6" key="1">
    <citation type="submission" date="2023-07" db="EMBL/GenBank/DDBJ databases">
        <title>Genomic Encyclopedia of Type Strains, Phase IV (KMG-IV): sequencing the most valuable type-strain genomes for metagenomic binning, comparative biology and taxonomic classification.</title>
        <authorList>
            <person name="Goeker M."/>
        </authorList>
    </citation>
    <scope>NUCLEOTIDE SEQUENCE [LARGE SCALE GENOMIC DNA]</scope>
    <source>
        <strain evidence="5 6">DSM 12396</strain>
    </source>
</reference>
<sequence length="325" mass="36763">MKPDIQALRLPEELLVVGAAAEMGIFHLLQKGPLFIAQVASQLEVELRPLEILCESLAGLGYLVIDGGQVKLSRFARELFFDRQSDVYVGFSFMYDYEELKLWLQLPEVIKTGKPVRIKRAPEQLRLLMEALAHYASPMVEEVVGCCLRGLPDSPEVLDVGGGTLVYAREFVRQGAAAVVVLDLPAVIKEMAPDIKQELRIKLVGGDFRQGLPPGHYDLVFIGNICRLYGEEENRALIEHVARQLKKAGRIAILDFIRGTNRRAALFDVNMLIHTARGRTWTFEHFRHWLEDAGFSILDCHPVKERYLIIATVDKVMPCKEKCRR</sequence>
<dbReference type="Proteomes" id="UP001225644">
    <property type="component" value="Unassembled WGS sequence"/>
</dbReference>
<evidence type="ECO:0000313" key="6">
    <source>
        <dbReference type="Proteomes" id="UP001225644"/>
    </source>
</evidence>
<dbReference type="Pfam" id="PF00891">
    <property type="entry name" value="Methyltransf_2"/>
    <property type="match status" value="1"/>
</dbReference>
<dbReference type="InterPro" id="IPR016461">
    <property type="entry name" value="COMT-like"/>
</dbReference>
<protein>
    <submittedName>
        <fullName evidence="5">SAM-dependent methyltransferase</fullName>
    </submittedName>
</protein>
<evidence type="ECO:0000259" key="4">
    <source>
        <dbReference type="Pfam" id="PF00891"/>
    </source>
</evidence>
<keyword evidence="6" id="KW-1185">Reference proteome</keyword>
<organism evidence="5 6">
    <name type="scientific">Desulfofundulus luciae</name>
    <dbReference type="NCBI Taxonomy" id="74702"/>
    <lineage>
        <taxon>Bacteria</taxon>
        <taxon>Bacillati</taxon>
        <taxon>Bacillota</taxon>
        <taxon>Clostridia</taxon>
        <taxon>Eubacteriales</taxon>
        <taxon>Peptococcaceae</taxon>
        <taxon>Desulfofundulus</taxon>
    </lineage>
</organism>
<dbReference type="PANTHER" id="PTHR43712:SF2">
    <property type="entry name" value="O-METHYLTRANSFERASE CICE"/>
    <property type="match status" value="1"/>
</dbReference>
<keyword evidence="3" id="KW-0949">S-adenosyl-L-methionine</keyword>
<evidence type="ECO:0000256" key="2">
    <source>
        <dbReference type="ARBA" id="ARBA00022679"/>
    </source>
</evidence>